<comment type="caution">
    <text evidence="1">The sequence shown here is derived from an EMBL/GenBank/DDBJ whole genome shotgun (WGS) entry which is preliminary data.</text>
</comment>
<keyword evidence="2" id="KW-1185">Reference proteome</keyword>
<gene>
    <name evidence="1" type="ORF">SPARVUS_LOCUS10163862</name>
</gene>
<feature type="non-terminal residue" evidence="1">
    <location>
        <position position="39"/>
    </location>
</feature>
<evidence type="ECO:0000313" key="1">
    <source>
        <dbReference type="EMBL" id="CAI9585324.1"/>
    </source>
</evidence>
<evidence type="ECO:0000313" key="2">
    <source>
        <dbReference type="Proteomes" id="UP001162483"/>
    </source>
</evidence>
<dbReference type="Proteomes" id="UP001162483">
    <property type="component" value="Unassembled WGS sequence"/>
</dbReference>
<sequence length="39" mass="4343">MSCQSAPALAIDKASFTCWLLVVRLHVYCRIQNSICAET</sequence>
<proteinExistence type="predicted"/>
<reference evidence="1" key="1">
    <citation type="submission" date="2023-05" db="EMBL/GenBank/DDBJ databases">
        <authorList>
            <person name="Stuckert A."/>
        </authorList>
    </citation>
    <scope>NUCLEOTIDE SEQUENCE</scope>
</reference>
<dbReference type="EMBL" id="CATNWA010015637">
    <property type="protein sequence ID" value="CAI9585324.1"/>
    <property type="molecule type" value="Genomic_DNA"/>
</dbReference>
<protein>
    <submittedName>
        <fullName evidence="1">Uncharacterized protein</fullName>
    </submittedName>
</protein>
<organism evidence="1 2">
    <name type="scientific">Staurois parvus</name>
    <dbReference type="NCBI Taxonomy" id="386267"/>
    <lineage>
        <taxon>Eukaryota</taxon>
        <taxon>Metazoa</taxon>
        <taxon>Chordata</taxon>
        <taxon>Craniata</taxon>
        <taxon>Vertebrata</taxon>
        <taxon>Euteleostomi</taxon>
        <taxon>Amphibia</taxon>
        <taxon>Batrachia</taxon>
        <taxon>Anura</taxon>
        <taxon>Neobatrachia</taxon>
        <taxon>Ranoidea</taxon>
        <taxon>Ranidae</taxon>
        <taxon>Staurois</taxon>
    </lineage>
</organism>
<accession>A0ABN9EKK2</accession>
<name>A0ABN9EKK2_9NEOB</name>